<evidence type="ECO:0000313" key="1">
    <source>
        <dbReference type="EMBL" id="AGB28604.1"/>
    </source>
</evidence>
<dbReference type="KEGG" id="pdt:Prede_1282"/>
<dbReference type="Proteomes" id="UP000007820">
    <property type="component" value="Unassembled WGS sequence"/>
</dbReference>
<dbReference type="PATRIC" id="fig|908937.9.peg.1334"/>
<gene>
    <name evidence="2" type="primary">yffD</name>
    <name evidence="1" type="ordered locus">Prede_1282</name>
    <name evidence="2" type="ORF">HMPREF9136_1151</name>
</gene>
<reference evidence="4" key="3">
    <citation type="submission" date="2012-02" db="EMBL/GenBank/DDBJ databases">
        <title>Complete sequence of chromosome 1 of Prevotella dentalis DSM 3688.</title>
        <authorList>
            <person name="Lucas S."/>
            <person name="Copeland A."/>
            <person name="Lapidus A."/>
            <person name="Glavina del Rio T."/>
            <person name="Dalin E."/>
            <person name="Tice H."/>
            <person name="Bruce D."/>
            <person name="Goodwin L."/>
            <person name="Pitluck S."/>
            <person name="Peters L."/>
            <person name="Mikhailova N."/>
            <person name="Chertkov O."/>
            <person name="Kyrpides N."/>
            <person name="Mavromatis K."/>
            <person name="Ivanova N."/>
            <person name="Brettin T."/>
            <person name="Detter J.C."/>
            <person name="Han C."/>
            <person name="Larimer F."/>
            <person name="Land M."/>
            <person name="Hauser L."/>
            <person name="Markowitz V."/>
            <person name="Cheng J.-F."/>
            <person name="Hugenholtz P."/>
            <person name="Woyke T."/>
            <person name="Wu D."/>
            <person name="Gronow S."/>
            <person name="Wellnitz S."/>
            <person name="Brambilla E."/>
            <person name="Klenk H.-P."/>
            <person name="Eisen J.A."/>
        </authorList>
    </citation>
    <scope>NUCLEOTIDE SEQUENCE [LARGE SCALE GENOMIC DNA]</scope>
    <source>
        <strain evidence="4">ATCC 49559 / DSM 3688 / JCM 13448 / NCTC 12043 / ES 2772</strain>
    </source>
</reference>
<keyword evidence="4" id="KW-1185">Reference proteome</keyword>
<evidence type="ECO:0000313" key="4">
    <source>
        <dbReference type="Proteomes" id="UP000010862"/>
    </source>
</evidence>
<dbReference type="EMBL" id="CP003368">
    <property type="protein sequence ID" value="AGB28604.1"/>
    <property type="molecule type" value="Genomic_DNA"/>
</dbReference>
<evidence type="ECO:0000313" key="3">
    <source>
        <dbReference type="Proteomes" id="UP000007820"/>
    </source>
</evidence>
<dbReference type="AlphaFoldDB" id="F9D2S3"/>
<proteinExistence type="predicted"/>
<dbReference type="HOGENOM" id="CLU_2603065_0_0_10"/>
<reference evidence="2 3" key="1">
    <citation type="submission" date="2011-04" db="EMBL/GenBank/DDBJ databases">
        <authorList>
            <person name="Muzny D."/>
            <person name="Qin X."/>
            <person name="Deng J."/>
            <person name="Jiang H."/>
            <person name="Liu Y."/>
            <person name="Qu J."/>
            <person name="Song X.-Z."/>
            <person name="Zhang L."/>
            <person name="Thornton R."/>
            <person name="Coyle M."/>
            <person name="Francisco L."/>
            <person name="Jackson L."/>
            <person name="Javaid M."/>
            <person name="Korchina V."/>
            <person name="Kovar C."/>
            <person name="Mata R."/>
            <person name="Mathew T."/>
            <person name="Ngo R."/>
            <person name="Nguyen L."/>
            <person name="Nguyen N."/>
            <person name="Okwuonu G."/>
            <person name="Ongeri F."/>
            <person name="Pham C."/>
            <person name="Simmons D."/>
            <person name="Wilczek-Boney K."/>
            <person name="Hale W."/>
            <person name="Jakkamsetti A."/>
            <person name="Pham P."/>
            <person name="Ruth R."/>
            <person name="San Lucas F."/>
            <person name="Warren J."/>
            <person name="Zhang J."/>
            <person name="Zhao Z."/>
            <person name="Zhou C."/>
            <person name="Zhu D."/>
            <person name="Lee S."/>
            <person name="Bess C."/>
            <person name="Blankenburg K."/>
            <person name="Forbes L."/>
            <person name="Fu Q."/>
            <person name="Gubbala S."/>
            <person name="Hirani K."/>
            <person name="Jayaseelan J.C."/>
            <person name="Lara F."/>
            <person name="Munidasa M."/>
            <person name="Palculict T."/>
            <person name="Patil S."/>
            <person name="Pu L.-L."/>
            <person name="Saada N."/>
            <person name="Tang L."/>
            <person name="Weissenberger G."/>
            <person name="Zhu Y."/>
            <person name="Hemphill L."/>
            <person name="Shang Y."/>
            <person name="Youmans B."/>
            <person name="Ayvaz T."/>
            <person name="Ross M."/>
            <person name="Santibanez J."/>
            <person name="Aqrawi P."/>
            <person name="Gross S."/>
            <person name="Joshi V."/>
            <person name="Fowler G."/>
            <person name="Nazareth L."/>
            <person name="Reid J."/>
            <person name="Worley K."/>
            <person name="Petrosino J."/>
            <person name="Highlander S."/>
            <person name="Gibbs R."/>
        </authorList>
    </citation>
    <scope>NUCLEOTIDE SEQUENCE [LARGE SCALE GENOMIC DNA]</scope>
    <source>
        <strain evidence="2 3">DSM 3688</strain>
    </source>
</reference>
<name>F9D2S3_PREDD</name>
<organism evidence="2 3">
    <name type="scientific">Prevotella dentalis (strain ATCC 49559 / DSM 3688 / JCM 13448 / NCTC 12043 / ES 2772)</name>
    <name type="common">Mitsuokella dentalis</name>
    <dbReference type="NCBI Taxonomy" id="908937"/>
    <lineage>
        <taxon>Bacteria</taxon>
        <taxon>Pseudomonadati</taxon>
        <taxon>Bacteroidota</taxon>
        <taxon>Bacteroidia</taxon>
        <taxon>Bacteroidales</taxon>
        <taxon>Prevotellaceae</taxon>
        <taxon>Prevotella</taxon>
    </lineage>
</organism>
<dbReference type="EMBL" id="AFPW01000015">
    <property type="protein sequence ID" value="EGQ15390.1"/>
    <property type="molecule type" value="Genomic_DNA"/>
</dbReference>
<dbReference type="GO" id="GO:0016787">
    <property type="term" value="F:hydrolase activity"/>
    <property type="evidence" value="ECO:0007669"/>
    <property type="project" value="UniProtKB-KW"/>
</dbReference>
<keyword evidence="2" id="KW-0378">Hydrolase</keyword>
<accession>F9D2S3</accession>
<dbReference type="STRING" id="908937.Prede_1282"/>
<evidence type="ECO:0000313" key="2">
    <source>
        <dbReference type="EMBL" id="EGQ15390.1"/>
    </source>
</evidence>
<sequence>MLVCTKAIILRAVINMTNTSITTDSKSNNIILIFTLKIYQTTNLMKLYVNLLTKTVQSYVKFLTKPNIFAHFYYFKQPF</sequence>
<dbReference type="Proteomes" id="UP000010862">
    <property type="component" value="Chromosome 1"/>
</dbReference>
<reference evidence="1" key="2">
    <citation type="submission" date="2012-02" db="EMBL/GenBank/DDBJ databases">
        <title>Complete sequence of chromosome 1 of Prevotella dentalis DSM 3688.</title>
        <authorList>
            <consortium name="US DOE Joint Genome Institute (JGI-PGF)"/>
            <person name="Lucas S."/>
            <person name="Copeland A."/>
            <person name="Lapidus A."/>
            <person name="Glavina del Rio T."/>
            <person name="Dalin E."/>
            <person name="Tice H."/>
            <person name="Bruce D."/>
            <person name="Goodwin L."/>
            <person name="Pitluck S."/>
            <person name="Peters L."/>
            <person name="Mikhailova N."/>
            <person name="Chertkov O."/>
            <person name="Kyrpides N."/>
            <person name="Mavromatis K."/>
            <person name="Ivanova N."/>
            <person name="Brettin T."/>
            <person name="Detter J.C."/>
            <person name="Han C."/>
            <person name="Larimer F."/>
            <person name="Land M."/>
            <person name="Hauser L."/>
            <person name="Markowitz V."/>
            <person name="Cheng J.-F."/>
            <person name="Hugenholtz P."/>
            <person name="Woyke T."/>
            <person name="Wu D."/>
            <person name="Gronow S."/>
            <person name="Wellnitz S."/>
            <person name="Brambilla E."/>
            <person name="Klenk H.-P."/>
            <person name="Eisen J.A."/>
        </authorList>
    </citation>
    <scope>NUCLEOTIDE SEQUENCE [LARGE SCALE GENOMIC DNA]</scope>
    <source>
        <strain evidence="1">DSM 3688</strain>
    </source>
</reference>
<protein>
    <submittedName>
        <fullName evidence="2">Nucleoside polyphosphate hydrolase</fullName>
        <ecNumber evidence="2">3.6.1.-</ecNumber>
    </submittedName>
</protein>
<dbReference type="EC" id="3.6.1.-" evidence="2"/>